<dbReference type="InterPro" id="IPR014284">
    <property type="entry name" value="RNA_pol_sigma-70_dom"/>
</dbReference>
<dbReference type="AlphaFoldDB" id="A0A8J3KBA3"/>
<dbReference type="GO" id="GO:0003677">
    <property type="term" value="F:DNA binding"/>
    <property type="evidence" value="ECO:0007669"/>
    <property type="project" value="InterPro"/>
</dbReference>
<dbReference type="PANTHER" id="PTHR43133:SF25">
    <property type="entry name" value="RNA POLYMERASE SIGMA FACTOR RFAY-RELATED"/>
    <property type="match status" value="1"/>
</dbReference>
<feature type="domain" description="RNA polymerase sigma factor 70 region 4 type 2" evidence="6">
    <location>
        <begin position="111"/>
        <end position="163"/>
    </location>
</feature>
<dbReference type="Pfam" id="PF08281">
    <property type="entry name" value="Sigma70_r4_2"/>
    <property type="match status" value="1"/>
</dbReference>
<proteinExistence type="inferred from homology"/>
<dbReference type="Proteomes" id="UP000659904">
    <property type="component" value="Unassembled WGS sequence"/>
</dbReference>
<keyword evidence="3" id="KW-0731">Sigma factor</keyword>
<dbReference type="InterPro" id="IPR039425">
    <property type="entry name" value="RNA_pol_sigma-70-like"/>
</dbReference>
<dbReference type="InterPro" id="IPR013324">
    <property type="entry name" value="RNA_pol_sigma_r3/r4-like"/>
</dbReference>
<dbReference type="GO" id="GO:0016987">
    <property type="term" value="F:sigma factor activity"/>
    <property type="evidence" value="ECO:0007669"/>
    <property type="project" value="UniProtKB-KW"/>
</dbReference>
<evidence type="ECO:0000313" key="8">
    <source>
        <dbReference type="Proteomes" id="UP000659904"/>
    </source>
</evidence>
<keyword evidence="4" id="KW-0804">Transcription</keyword>
<keyword evidence="2" id="KW-0805">Transcription regulation</keyword>
<evidence type="ECO:0000259" key="5">
    <source>
        <dbReference type="Pfam" id="PF04542"/>
    </source>
</evidence>
<keyword evidence="8" id="KW-1185">Reference proteome</keyword>
<evidence type="ECO:0000256" key="2">
    <source>
        <dbReference type="ARBA" id="ARBA00023015"/>
    </source>
</evidence>
<keyword evidence="7" id="KW-0240">DNA-directed RNA polymerase</keyword>
<feature type="domain" description="RNA polymerase sigma-70 region 2" evidence="5">
    <location>
        <begin position="14"/>
        <end position="79"/>
    </location>
</feature>
<reference evidence="7 8" key="1">
    <citation type="submission" date="2021-01" db="EMBL/GenBank/DDBJ databases">
        <title>Whole genome shotgun sequence of Catellatospora citrea NBRC 14495.</title>
        <authorList>
            <person name="Komaki H."/>
            <person name="Tamura T."/>
        </authorList>
    </citation>
    <scope>NUCLEOTIDE SEQUENCE [LARGE SCALE GENOMIC DNA]</scope>
    <source>
        <strain evidence="7 8">NBRC 14495</strain>
    </source>
</reference>
<dbReference type="InterPro" id="IPR013325">
    <property type="entry name" value="RNA_pol_sigma_r2"/>
</dbReference>
<dbReference type="NCBIfam" id="TIGR02937">
    <property type="entry name" value="sigma70-ECF"/>
    <property type="match status" value="1"/>
</dbReference>
<dbReference type="PANTHER" id="PTHR43133">
    <property type="entry name" value="RNA POLYMERASE ECF-TYPE SIGMA FACTO"/>
    <property type="match status" value="1"/>
</dbReference>
<sequence>MAEPRRSLPDVADLFDSHGAELLRYCTGRVGPTVAEDVVADTFLIAHQRRHRLADGPARAWLYGIASNLLRRHRRSETRALRALARTGRDLDQTDIADGAAARADASALTRRLAAVLAALPARQRDVLLLYAVAELGYEEIARTLDIPLGSVQSALHRARVKLRAALATDCAAHESPDGGPR</sequence>
<dbReference type="GO" id="GO:0000428">
    <property type="term" value="C:DNA-directed RNA polymerase complex"/>
    <property type="evidence" value="ECO:0007669"/>
    <property type="project" value="UniProtKB-KW"/>
</dbReference>
<dbReference type="CDD" id="cd06171">
    <property type="entry name" value="Sigma70_r4"/>
    <property type="match status" value="1"/>
</dbReference>
<dbReference type="EMBL" id="BONH01000008">
    <property type="protein sequence ID" value="GIF97484.1"/>
    <property type="molecule type" value="Genomic_DNA"/>
</dbReference>
<dbReference type="RefSeq" id="WP_170213161.1">
    <property type="nucleotide sequence ID" value="NZ_BONH01000008.1"/>
</dbReference>
<dbReference type="InterPro" id="IPR007627">
    <property type="entry name" value="RNA_pol_sigma70_r2"/>
</dbReference>
<organism evidence="7 8">
    <name type="scientific">Catellatospora citrea</name>
    <dbReference type="NCBI Taxonomy" id="53366"/>
    <lineage>
        <taxon>Bacteria</taxon>
        <taxon>Bacillati</taxon>
        <taxon>Actinomycetota</taxon>
        <taxon>Actinomycetes</taxon>
        <taxon>Micromonosporales</taxon>
        <taxon>Micromonosporaceae</taxon>
        <taxon>Catellatospora</taxon>
    </lineage>
</organism>
<evidence type="ECO:0000313" key="7">
    <source>
        <dbReference type="EMBL" id="GIF97484.1"/>
    </source>
</evidence>
<dbReference type="Pfam" id="PF04542">
    <property type="entry name" value="Sigma70_r2"/>
    <property type="match status" value="1"/>
</dbReference>
<evidence type="ECO:0000256" key="3">
    <source>
        <dbReference type="ARBA" id="ARBA00023082"/>
    </source>
</evidence>
<accession>A0A8J3KBA3</accession>
<comment type="similarity">
    <text evidence="1">Belongs to the sigma-70 factor family. ECF subfamily.</text>
</comment>
<evidence type="ECO:0000256" key="4">
    <source>
        <dbReference type="ARBA" id="ARBA00023163"/>
    </source>
</evidence>
<dbReference type="InterPro" id="IPR036388">
    <property type="entry name" value="WH-like_DNA-bd_sf"/>
</dbReference>
<dbReference type="InterPro" id="IPR013249">
    <property type="entry name" value="RNA_pol_sigma70_r4_t2"/>
</dbReference>
<protein>
    <submittedName>
        <fullName evidence="7">DNA-directed RNA polymerase sigma-70 factor</fullName>
    </submittedName>
</protein>
<dbReference type="Gene3D" id="1.10.1740.10">
    <property type="match status" value="1"/>
</dbReference>
<dbReference type="SUPFAM" id="SSF88946">
    <property type="entry name" value="Sigma2 domain of RNA polymerase sigma factors"/>
    <property type="match status" value="1"/>
</dbReference>
<comment type="caution">
    <text evidence="7">The sequence shown here is derived from an EMBL/GenBank/DDBJ whole genome shotgun (WGS) entry which is preliminary data.</text>
</comment>
<evidence type="ECO:0000259" key="6">
    <source>
        <dbReference type="Pfam" id="PF08281"/>
    </source>
</evidence>
<dbReference type="SUPFAM" id="SSF88659">
    <property type="entry name" value="Sigma3 and sigma4 domains of RNA polymerase sigma factors"/>
    <property type="match status" value="1"/>
</dbReference>
<evidence type="ECO:0000256" key="1">
    <source>
        <dbReference type="ARBA" id="ARBA00010641"/>
    </source>
</evidence>
<gene>
    <name evidence="7" type="primary">rpoE_10</name>
    <name evidence="7" type="ORF">Cci01nite_25780</name>
</gene>
<dbReference type="Gene3D" id="1.10.10.10">
    <property type="entry name" value="Winged helix-like DNA-binding domain superfamily/Winged helix DNA-binding domain"/>
    <property type="match status" value="1"/>
</dbReference>
<name>A0A8J3KBA3_9ACTN</name>
<dbReference type="GO" id="GO:0006352">
    <property type="term" value="P:DNA-templated transcription initiation"/>
    <property type="evidence" value="ECO:0007669"/>
    <property type="project" value="InterPro"/>
</dbReference>